<keyword evidence="4 7" id="KW-0378">Hydrolase</keyword>
<feature type="domain" description="Nudix hydrolase" evidence="6">
    <location>
        <begin position="1"/>
        <end position="120"/>
    </location>
</feature>
<evidence type="ECO:0000259" key="6">
    <source>
        <dbReference type="PROSITE" id="PS51462"/>
    </source>
</evidence>
<dbReference type="SUPFAM" id="SSF55811">
    <property type="entry name" value="Nudix"/>
    <property type="match status" value="1"/>
</dbReference>
<protein>
    <recommendedName>
        <fullName evidence="2">Bis(5'-nucleosyl)-tetraphosphatase [asymmetrical]</fullName>
    </recommendedName>
    <alternativeName>
        <fullName evidence="5">Diadenosine 5',5'''-P1,P4-tetraphosphate asymmetrical hydrolase</fullName>
    </alternativeName>
</protein>
<dbReference type="InterPro" id="IPR003565">
    <property type="entry name" value="Tetra_PHTase"/>
</dbReference>
<sequence>MLVNYDSILLLQYPQGHWSYPKGHVEGDEDHHTTARRELLEETGINDIVIDSGWRQRTEYSFYHKGRQINKEVYWYIATTNQLNVTISHEHTNYLWLNFDEAETQLTFDQEKALLRDARTYLAASGATV</sequence>
<dbReference type="PROSITE" id="PS51462">
    <property type="entry name" value="NUDIX"/>
    <property type="match status" value="1"/>
</dbReference>
<evidence type="ECO:0000256" key="5">
    <source>
        <dbReference type="ARBA" id="ARBA00032644"/>
    </source>
</evidence>
<evidence type="ECO:0000256" key="2">
    <source>
        <dbReference type="ARBA" id="ARBA00018911"/>
    </source>
</evidence>
<reference evidence="7" key="1">
    <citation type="journal article" date="2014" name="Genome Biol. Evol.">
        <title>Pangenome evidence for extensive interdomain horizontal transfer affecting lineage core and shell genes in uncultured planktonic thaumarchaeota and euryarchaeota.</title>
        <authorList>
            <person name="Deschamps P."/>
            <person name="Zivanovic Y."/>
            <person name="Moreira D."/>
            <person name="Rodriguez-Valera F."/>
            <person name="Lopez-Garcia P."/>
        </authorList>
    </citation>
    <scope>NUCLEOTIDE SEQUENCE</scope>
</reference>
<dbReference type="EMBL" id="KF900461">
    <property type="protein sequence ID" value="AIE95800.1"/>
    <property type="molecule type" value="Genomic_DNA"/>
</dbReference>
<dbReference type="InterPro" id="IPR020084">
    <property type="entry name" value="NUDIX_hydrolase_CS"/>
</dbReference>
<dbReference type="PANTHER" id="PTHR21340">
    <property type="entry name" value="DIADENOSINE 5,5-P1,P4-TETRAPHOSPHATE PYROPHOSPHOHYDROLASE MUTT"/>
    <property type="match status" value="1"/>
</dbReference>
<dbReference type="InterPro" id="IPR015797">
    <property type="entry name" value="NUDIX_hydrolase-like_dom_sf"/>
</dbReference>
<dbReference type="InterPro" id="IPR051325">
    <property type="entry name" value="Nudix_hydrolase_domain"/>
</dbReference>
<keyword evidence="3" id="KW-0547">Nucleotide-binding</keyword>
<dbReference type="CDD" id="cd03428">
    <property type="entry name" value="NUDIX_Ap4A_Nudt2"/>
    <property type="match status" value="1"/>
</dbReference>
<dbReference type="GO" id="GO:0004081">
    <property type="term" value="F:bis(5'-nucleosyl)-tetraphosphatase (asymmetrical) activity"/>
    <property type="evidence" value="ECO:0007669"/>
    <property type="project" value="TreeGrafter"/>
</dbReference>
<dbReference type="GO" id="GO:0006167">
    <property type="term" value="P:AMP biosynthetic process"/>
    <property type="evidence" value="ECO:0007669"/>
    <property type="project" value="TreeGrafter"/>
</dbReference>
<evidence type="ECO:0000256" key="4">
    <source>
        <dbReference type="ARBA" id="ARBA00022801"/>
    </source>
</evidence>
<evidence type="ECO:0000256" key="1">
    <source>
        <dbReference type="ARBA" id="ARBA00005582"/>
    </source>
</evidence>
<dbReference type="PANTHER" id="PTHR21340:SF0">
    <property type="entry name" value="BIS(5'-NUCLEOSYL)-TETRAPHOSPHATASE [ASYMMETRICAL]"/>
    <property type="match status" value="1"/>
</dbReference>
<name>A0A075FVS0_9EURY</name>
<dbReference type="PROSITE" id="PS00893">
    <property type="entry name" value="NUDIX_BOX"/>
    <property type="match status" value="1"/>
</dbReference>
<evidence type="ECO:0000256" key="3">
    <source>
        <dbReference type="ARBA" id="ARBA00022741"/>
    </source>
</evidence>
<dbReference type="Gene3D" id="3.90.79.10">
    <property type="entry name" value="Nucleoside Triphosphate Pyrophosphohydrolase"/>
    <property type="match status" value="1"/>
</dbReference>
<dbReference type="InterPro" id="IPR000086">
    <property type="entry name" value="NUDIX_hydrolase_dom"/>
</dbReference>
<dbReference type="GO" id="GO:0000166">
    <property type="term" value="F:nucleotide binding"/>
    <property type="evidence" value="ECO:0007669"/>
    <property type="project" value="UniProtKB-KW"/>
</dbReference>
<dbReference type="GO" id="GO:0006754">
    <property type="term" value="P:ATP biosynthetic process"/>
    <property type="evidence" value="ECO:0007669"/>
    <property type="project" value="TreeGrafter"/>
</dbReference>
<proteinExistence type="inferred from homology"/>
<comment type="similarity">
    <text evidence="1">Belongs to the Nudix hydrolase family.</text>
</comment>
<organism evidence="7">
    <name type="scientific">uncultured marine group II/III euryarchaeote AD1000_70_A08</name>
    <dbReference type="NCBI Taxonomy" id="1457803"/>
    <lineage>
        <taxon>Archaea</taxon>
        <taxon>Methanobacteriati</taxon>
        <taxon>Methanobacteriota</taxon>
        <taxon>environmental samples</taxon>
    </lineage>
</organism>
<accession>A0A075FVS0</accession>
<dbReference type="Pfam" id="PF00293">
    <property type="entry name" value="NUDIX"/>
    <property type="match status" value="1"/>
</dbReference>
<evidence type="ECO:0000313" key="7">
    <source>
        <dbReference type="EMBL" id="AIE95800.1"/>
    </source>
</evidence>
<dbReference type="AlphaFoldDB" id="A0A075FVS0"/>